<evidence type="ECO:0008006" key="4">
    <source>
        <dbReference type="Google" id="ProtNLM"/>
    </source>
</evidence>
<feature type="signal peptide" evidence="1">
    <location>
        <begin position="1"/>
        <end position="24"/>
    </location>
</feature>
<organism evidence="2 3">
    <name type="scientific">Paenibacillus amylolyticus</name>
    <dbReference type="NCBI Taxonomy" id="1451"/>
    <lineage>
        <taxon>Bacteria</taxon>
        <taxon>Bacillati</taxon>
        <taxon>Bacillota</taxon>
        <taxon>Bacilli</taxon>
        <taxon>Bacillales</taxon>
        <taxon>Paenibacillaceae</taxon>
        <taxon>Paenibacillus</taxon>
    </lineage>
</organism>
<dbReference type="Proteomes" id="UP001254832">
    <property type="component" value="Unassembled WGS sequence"/>
</dbReference>
<dbReference type="EMBL" id="JAVDTR010000006">
    <property type="protein sequence ID" value="MDR6724156.1"/>
    <property type="molecule type" value="Genomic_DNA"/>
</dbReference>
<evidence type="ECO:0000313" key="3">
    <source>
        <dbReference type="Proteomes" id="UP001254832"/>
    </source>
</evidence>
<comment type="caution">
    <text evidence="2">The sequence shown here is derived from an EMBL/GenBank/DDBJ whole genome shotgun (WGS) entry which is preliminary data.</text>
</comment>
<protein>
    <recommendedName>
        <fullName evidence="4">Lipoprotein</fullName>
    </recommendedName>
</protein>
<proteinExistence type="predicted"/>
<accession>A0AAP5H566</accession>
<name>A0AAP5H566_PAEAM</name>
<feature type="chain" id="PRO_5042989078" description="Lipoprotein" evidence="1">
    <location>
        <begin position="25"/>
        <end position="420"/>
    </location>
</feature>
<evidence type="ECO:0000313" key="2">
    <source>
        <dbReference type="EMBL" id="MDR6724156.1"/>
    </source>
</evidence>
<dbReference type="AlphaFoldDB" id="A0AAP5H566"/>
<evidence type="ECO:0000256" key="1">
    <source>
        <dbReference type="SAM" id="SignalP"/>
    </source>
</evidence>
<sequence length="420" mass="48437">MKMKYVHKSIHITLMLTLILTACTKSTPPSTTTDQHLPKEPTTTIETVPETNSLDSSQDQTIPELPKVKPDVAFKLPFIMDSMTIKNDILERNTVVASYRDDNGIVFFDRDFSTSEVTEMEIIQFDTKNNTYTSRYRSAKGIIINTLVSVGDDLFWIENPDKATDNNTPWQILRMKRDDLKAKPVVFAEGNSEDQIAVPVLRTNYDEISWIEKKITDDIVKSEAYIYDVKTGTKTKVATQFLNEQQKNKRDGIFLDLQKPVSDGLLIRQTVFENKDDNNTKKFDIVMYPKDQSKPEMIVKDREDIFDFTANEQWIVLTMESTTEILDRKTKKQVYSITHDSSLLGGYSPFLFNNQLIYHQAPYIMAIDLTTGNKQRIVTKEGSYTPIYNFGDKLTFTRMEYEKDSTQAELFFLDLNSEQQ</sequence>
<gene>
    <name evidence="2" type="ORF">J2W91_002618</name>
</gene>
<dbReference type="RefSeq" id="WP_056699484.1">
    <property type="nucleotide sequence ID" value="NZ_JAVDTR010000006.1"/>
</dbReference>
<dbReference type="PROSITE" id="PS51257">
    <property type="entry name" value="PROKAR_LIPOPROTEIN"/>
    <property type="match status" value="1"/>
</dbReference>
<keyword evidence="1" id="KW-0732">Signal</keyword>
<dbReference type="SUPFAM" id="SSF69304">
    <property type="entry name" value="Tricorn protease N-terminal domain"/>
    <property type="match status" value="1"/>
</dbReference>
<reference evidence="2" key="1">
    <citation type="submission" date="2023-07" db="EMBL/GenBank/DDBJ databases">
        <title>Sorghum-associated microbial communities from plants grown in Nebraska, USA.</title>
        <authorList>
            <person name="Schachtman D."/>
        </authorList>
    </citation>
    <scope>NUCLEOTIDE SEQUENCE</scope>
    <source>
        <strain evidence="2">BE80</strain>
    </source>
</reference>